<evidence type="ECO:0000256" key="2">
    <source>
        <dbReference type="ARBA" id="ARBA00022679"/>
    </source>
</evidence>
<dbReference type="Pfam" id="PF00483">
    <property type="entry name" value="NTP_transferase"/>
    <property type="match status" value="1"/>
</dbReference>
<dbReference type="InterPro" id="IPR018357">
    <property type="entry name" value="Hexapep_transf_CS"/>
</dbReference>
<name>A0A6J6WDZ2_9ZZZZ</name>
<evidence type="ECO:0000259" key="4">
    <source>
        <dbReference type="Pfam" id="PF25087"/>
    </source>
</evidence>
<comment type="similarity">
    <text evidence="1">Belongs to the transferase hexapeptide repeat family.</text>
</comment>
<dbReference type="InterPro" id="IPR029044">
    <property type="entry name" value="Nucleotide-diphossugar_trans"/>
</dbReference>
<dbReference type="CDD" id="cd04181">
    <property type="entry name" value="NTP_transferase"/>
    <property type="match status" value="1"/>
</dbReference>
<dbReference type="Gene3D" id="3.90.550.10">
    <property type="entry name" value="Spore Coat Polysaccharide Biosynthesis Protein SpsA, Chain A"/>
    <property type="match status" value="1"/>
</dbReference>
<proteinExistence type="inferred from homology"/>
<dbReference type="AlphaFoldDB" id="A0A6J6WDZ2"/>
<dbReference type="InterPro" id="IPR011004">
    <property type="entry name" value="Trimer_LpxA-like_sf"/>
</dbReference>
<protein>
    <submittedName>
        <fullName evidence="5">Unannotated protein</fullName>
    </submittedName>
</protein>
<dbReference type="EMBL" id="CAEZZU010000112">
    <property type="protein sequence ID" value="CAB4780467.1"/>
    <property type="molecule type" value="Genomic_DNA"/>
</dbReference>
<dbReference type="InterPro" id="IPR005835">
    <property type="entry name" value="NTP_transferase_dom"/>
</dbReference>
<reference evidence="5" key="1">
    <citation type="submission" date="2020-05" db="EMBL/GenBank/DDBJ databases">
        <authorList>
            <person name="Chiriac C."/>
            <person name="Salcher M."/>
            <person name="Ghai R."/>
            <person name="Kavagutti S V."/>
        </authorList>
    </citation>
    <scope>NUCLEOTIDE SEQUENCE</scope>
</reference>
<evidence type="ECO:0000313" key="5">
    <source>
        <dbReference type="EMBL" id="CAB4780467.1"/>
    </source>
</evidence>
<dbReference type="GO" id="GO:0016740">
    <property type="term" value="F:transferase activity"/>
    <property type="evidence" value="ECO:0007669"/>
    <property type="project" value="UniProtKB-KW"/>
</dbReference>
<dbReference type="InterPro" id="IPR056729">
    <property type="entry name" value="GMPPB_C"/>
</dbReference>
<evidence type="ECO:0000259" key="3">
    <source>
        <dbReference type="Pfam" id="PF00483"/>
    </source>
</evidence>
<gene>
    <name evidence="5" type="ORF">UFOPK2925_00822</name>
</gene>
<dbReference type="Pfam" id="PF25087">
    <property type="entry name" value="GMPPB_C"/>
    <property type="match status" value="1"/>
</dbReference>
<dbReference type="Gene3D" id="2.160.10.10">
    <property type="entry name" value="Hexapeptide repeat proteins"/>
    <property type="match status" value="1"/>
</dbReference>
<organism evidence="5">
    <name type="scientific">freshwater metagenome</name>
    <dbReference type="NCBI Taxonomy" id="449393"/>
    <lineage>
        <taxon>unclassified sequences</taxon>
        <taxon>metagenomes</taxon>
        <taxon>ecological metagenomes</taxon>
    </lineage>
</organism>
<keyword evidence="2" id="KW-0808">Transferase</keyword>
<evidence type="ECO:0000256" key="1">
    <source>
        <dbReference type="ARBA" id="ARBA00007274"/>
    </source>
</evidence>
<dbReference type="SUPFAM" id="SSF53448">
    <property type="entry name" value="Nucleotide-diphospho-sugar transferases"/>
    <property type="match status" value="1"/>
</dbReference>
<feature type="domain" description="Mannose-1-phosphate guanyltransferase C-terminal" evidence="4">
    <location>
        <begin position="253"/>
        <end position="325"/>
    </location>
</feature>
<dbReference type="PROSITE" id="PS00101">
    <property type="entry name" value="HEXAPEP_TRANSFERASES"/>
    <property type="match status" value="1"/>
</dbReference>
<feature type="domain" description="Nucleotidyl transferase" evidence="3">
    <location>
        <begin position="2"/>
        <end position="231"/>
    </location>
</feature>
<dbReference type="PANTHER" id="PTHR22572">
    <property type="entry name" value="SUGAR-1-PHOSPHATE GUANYL TRANSFERASE"/>
    <property type="match status" value="1"/>
</dbReference>
<accession>A0A6J6WDZ2</accession>
<sequence length="331" mass="35471">MKAVVLVGGEGTRLRPLTLHTPKPLLPIANVAFIERQLDWLGRYGVTEVILSLGYLPDAFIRHFNGDRYAEMQLHYAVEDEPLGTAGAIRFAADGIEERFIVCNGDVLTDLDLGEMMEFHEARKAEASIALTRVLDPSAFGVVPTREDGEVIAFVEKPPAGQAPTDWINAGTYILEPSVLKRIPARLNVSVERETFPRMLEETGRLYALQSEGYWLDIGTPEKYEQAQHDVLLGCVGLPPAPGAVERSLGIWVQGTPEIAADALLEPPCLIGDGAVIGARAQIANSVVAAGVVVGSDAAVRDAILLEGASVPDGADVKNLAVTGECELSVV</sequence>
<dbReference type="SUPFAM" id="SSF51161">
    <property type="entry name" value="Trimeric LpxA-like enzymes"/>
    <property type="match status" value="1"/>
</dbReference>
<dbReference type="InterPro" id="IPR050486">
    <property type="entry name" value="Mannose-1P_guanyltransferase"/>
</dbReference>